<reference evidence="2 3" key="1">
    <citation type="submission" date="2019-03" db="EMBL/GenBank/DDBJ databases">
        <title>Genomic Encyclopedia of Archaeal and Bacterial Type Strains, Phase II (KMG-II): from individual species to whole genera.</title>
        <authorList>
            <person name="Goeker M."/>
        </authorList>
    </citation>
    <scope>NUCLEOTIDE SEQUENCE [LARGE SCALE GENOMIC DNA]</scope>
    <source>
        <strain evidence="2 3">DSM 19034</strain>
    </source>
</reference>
<evidence type="ECO:0000259" key="1">
    <source>
        <dbReference type="PROSITE" id="PS51704"/>
    </source>
</evidence>
<keyword evidence="3" id="KW-1185">Reference proteome</keyword>
<organism evidence="2 3">
    <name type="scientific">Pedobacter duraquae</name>
    <dbReference type="NCBI Taxonomy" id="425511"/>
    <lineage>
        <taxon>Bacteria</taxon>
        <taxon>Pseudomonadati</taxon>
        <taxon>Bacteroidota</taxon>
        <taxon>Sphingobacteriia</taxon>
        <taxon>Sphingobacteriales</taxon>
        <taxon>Sphingobacteriaceae</taxon>
        <taxon>Pedobacter</taxon>
    </lineage>
</organism>
<dbReference type="Pfam" id="PF03009">
    <property type="entry name" value="GDPD"/>
    <property type="match status" value="1"/>
</dbReference>
<dbReference type="AlphaFoldDB" id="A0A4R6ILQ3"/>
<evidence type="ECO:0000313" key="2">
    <source>
        <dbReference type="EMBL" id="TDO23042.1"/>
    </source>
</evidence>
<gene>
    <name evidence="2" type="ORF">CLV32_2028</name>
</gene>
<dbReference type="GO" id="GO:0008889">
    <property type="term" value="F:glycerophosphodiester phosphodiesterase activity"/>
    <property type="evidence" value="ECO:0007669"/>
    <property type="project" value="TreeGrafter"/>
</dbReference>
<dbReference type="SUPFAM" id="SSF51695">
    <property type="entry name" value="PLC-like phosphodiesterases"/>
    <property type="match status" value="1"/>
</dbReference>
<dbReference type="EMBL" id="SNWM01000002">
    <property type="protein sequence ID" value="TDO23042.1"/>
    <property type="molecule type" value="Genomic_DNA"/>
</dbReference>
<protein>
    <submittedName>
        <fullName evidence="2">Glycerophosphoryl diester phosphodiesterase</fullName>
    </submittedName>
</protein>
<dbReference type="GO" id="GO:0006580">
    <property type="term" value="P:ethanolamine metabolic process"/>
    <property type="evidence" value="ECO:0007669"/>
    <property type="project" value="TreeGrafter"/>
</dbReference>
<sequence>MGLLLNMKQFNLFVIALGFVCFSATAQQKHYLSFRNETELRTFLDGKRATYPLISAHRGGPMKGFPENCIETFENATSYQPVIIEFDVALSKDSALVIMHDDKLDRTSNGTGQIGSYTYAELQKVRLKDDFGTVTDYKIPTLEEVLTWGKNKVLFTIDIKKGVPYSKIIAAVRKTHAENNSIIITYNANQAAEVHQLAPDLMISASARSIADVERLNTMGVPNDRIVAFVGTSAPDKAVYEYLHSKGIVCILGTMGNLDKSAAANPDKKVYYNLIADGADILSSDELAAAGKELDQYRKDKKISTPNLKIK</sequence>
<dbReference type="CDD" id="cd08566">
    <property type="entry name" value="GDPD_AtGDE_like"/>
    <property type="match status" value="1"/>
</dbReference>
<comment type="caution">
    <text evidence="2">The sequence shown here is derived from an EMBL/GenBank/DDBJ whole genome shotgun (WGS) entry which is preliminary data.</text>
</comment>
<dbReference type="GO" id="GO:0005886">
    <property type="term" value="C:plasma membrane"/>
    <property type="evidence" value="ECO:0007669"/>
    <property type="project" value="TreeGrafter"/>
</dbReference>
<dbReference type="InterPro" id="IPR030395">
    <property type="entry name" value="GP_PDE_dom"/>
</dbReference>
<dbReference type="PROSITE" id="PS51704">
    <property type="entry name" value="GP_PDE"/>
    <property type="match status" value="1"/>
</dbReference>
<dbReference type="InterPro" id="IPR017946">
    <property type="entry name" value="PLC-like_Pdiesterase_TIM-brl"/>
</dbReference>
<accession>A0A4R6ILQ3</accession>
<dbReference type="GO" id="GO:0006644">
    <property type="term" value="P:phospholipid metabolic process"/>
    <property type="evidence" value="ECO:0007669"/>
    <property type="project" value="TreeGrafter"/>
</dbReference>
<dbReference type="Gene3D" id="3.20.20.190">
    <property type="entry name" value="Phosphatidylinositol (PI) phosphodiesterase"/>
    <property type="match status" value="1"/>
</dbReference>
<name>A0A4R6ILQ3_9SPHI</name>
<dbReference type="PANTHER" id="PTHR46320">
    <property type="entry name" value="GLYCEROPHOSPHODIESTER PHOSPHODIESTERASE 1"/>
    <property type="match status" value="1"/>
</dbReference>
<evidence type="ECO:0000313" key="3">
    <source>
        <dbReference type="Proteomes" id="UP000295499"/>
    </source>
</evidence>
<proteinExistence type="predicted"/>
<dbReference type="PANTHER" id="PTHR46320:SF1">
    <property type="entry name" value="GLYCEROPHOSPHODIESTER PHOSPHODIESTERASE 1"/>
    <property type="match status" value="1"/>
</dbReference>
<dbReference type="GO" id="GO:0070291">
    <property type="term" value="P:N-acylethanolamine metabolic process"/>
    <property type="evidence" value="ECO:0007669"/>
    <property type="project" value="TreeGrafter"/>
</dbReference>
<dbReference type="Proteomes" id="UP000295499">
    <property type="component" value="Unassembled WGS sequence"/>
</dbReference>
<feature type="domain" description="GP-PDE" evidence="1">
    <location>
        <begin position="52"/>
        <end position="294"/>
    </location>
</feature>